<dbReference type="AlphaFoldDB" id="A0A6S6T2V3"/>
<accession>A0A6S6T2V3</accession>
<sequence length="129" mass="14006">MKFISTDKAPAAIGPYSQAVVANGMVYTSGQIAMDETGAVVADDVVNQTHQVMKNLFYVLEAAGSHFNDVIKTTIFLADMNDFEAINKVYAHHFGHHKPARSTVAVKTLPKNVLIEIECIALANADYHG</sequence>
<proteinExistence type="inferred from homology"/>
<evidence type="ECO:0000256" key="1">
    <source>
        <dbReference type="ARBA" id="ARBA00010552"/>
    </source>
</evidence>
<reference evidence="2" key="1">
    <citation type="submission" date="2020-01" db="EMBL/GenBank/DDBJ databases">
        <authorList>
            <person name="Meier V. D."/>
            <person name="Meier V D."/>
        </authorList>
    </citation>
    <scope>NUCLEOTIDE SEQUENCE</scope>
    <source>
        <strain evidence="2">HLG_WM_MAG_05</strain>
    </source>
</reference>
<dbReference type="SUPFAM" id="SSF55298">
    <property type="entry name" value="YjgF-like"/>
    <property type="match status" value="1"/>
</dbReference>
<dbReference type="InterPro" id="IPR006175">
    <property type="entry name" value="YjgF/YER057c/UK114"/>
</dbReference>
<dbReference type="PROSITE" id="PS01094">
    <property type="entry name" value="UPF0076"/>
    <property type="match status" value="1"/>
</dbReference>
<dbReference type="PANTHER" id="PTHR11803:SF58">
    <property type="entry name" value="PROTEIN HMF1-RELATED"/>
    <property type="match status" value="1"/>
</dbReference>
<evidence type="ECO:0000313" key="2">
    <source>
        <dbReference type="EMBL" id="CAA6815121.1"/>
    </source>
</evidence>
<dbReference type="EMBL" id="CACVAU010000044">
    <property type="protein sequence ID" value="CAA6815121.1"/>
    <property type="molecule type" value="Genomic_DNA"/>
</dbReference>
<dbReference type="InterPro" id="IPR035959">
    <property type="entry name" value="RutC-like_sf"/>
</dbReference>
<dbReference type="InterPro" id="IPR019897">
    <property type="entry name" value="RidA_CS"/>
</dbReference>
<dbReference type="NCBIfam" id="TIGR00004">
    <property type="entry name" value="Rid family detoxifying hydrolase"/>
    <property type="match status" value="1"/>
</dbReference>
<dbReference type="GO" id="GO:0019239">
    <property type="term" value="F:deaminase activity"/>
    <property type="evidence" value="ECO:0007669"/>
    <property type="project" value="TreeGrafter"/>
</dbReference>
<protein>
    <submittedName>
        <fullName evidence="2">Bona fide RidA/YjgF/TdcF/RutC subgroup</fullName>
    </submittedName>
</protein>
<dbReference type="Pfam" id="PF01042">
    <property type="entry name" value="Ribonuc_L-PSP"/>
    <property type="match status" value="1"/>
</dbReference>
<dbReference type="CDD" id="cd00448">
    <property type="entry name" value="YjgF_YER057c_UK114_family"/>
    <property type="match status" value="1"/>
</dbReference>
<dbReference type="PANTHER" id="PTHR11803">
    <property type="entry name" value="2-IMINOBUTANOATE/2-IMINOPROPANOATE DEAMINASE RIDA"/>
    <property type="match status" value="1"/>
</dbReference>
<dbReference type="InterPro" id="IPR006056">
    <property type="entry name" value="RidA"/>
</dbReference>
<dbReference type="FunFam" id="3.30.1330.40:FF:000001">
    <property type="entry name" value="L-PSP family endoribonuclease"/>
    <property type="match status" value="1"/>
</dbReference>
<dbReference type="GO" id="GO:0005829">
    <property type="term" value="C:cytosol"/>
    <property type="evidence" value="ECO:0007669"/>
    <property type="project" value="TreeGrafter"/>
</dbReference>
<gene>
    <name evidence="2" type="ORF">HELGO_WM4327</name>
</gene>
<comment type="similarity">
    <text evidence="1">Belongs to the RutC family.</text>
</comment>
<name>A0A6S6T2V3_9BACT</name>
<dbReference type="Gene3D" id="3.30.1330.40">
    <property type="entry name" value="RutC-like"/>
    <property type="match status" value="1"/>
</dbReference>
<organism evidence="2">
    <name type="scientific">uncultured Sulfurovum sp</name>
    <dbReference type="NCBI Taxonomy" id="269237"/>
    <lineage>
        <taxon>Bacteria</taxon>
        <taxon>Pseudomonadati</taxon>
        <taxon>Campylobacterota</taxon>
        <taxon>Epsilonproteobacteria</taxon>
        <taxon>Campylobacterales</taxon>
        <taxon>Sulfurovaceae</taxon>
        <taxon>Sulfurovum</taxon>
        <taxon>environmental samples</taxon>
    </lineage>
</organism>